<feature type="binding site" evidence="6">
    <location>
        <position position="223"/>
    </location>
    <ligand>
        <name>Mg(2+)</name>
        <dbReference type="ChEBI" id="CHEBI:18420"/>
        <label>1</label>
        <note>catalytic</note>
    </ligand>
</feature>
<evidence type="ECO:0008006" key="9">
    <source>
        <dbReference type="Google" id="ProtNLM"/>
    </source>
</evidence>
<evidence type="ECO:0000256" key="3">
    <source>
        <dbReference type="ARBA" id="ARBA00022723"/>
    </source>
</evidence>
<dbReference type="InterPro" id="IPR051090">
    <property type="entry name" value="Inositol_monoP_superfamily"/>
</dbReference>
<evidence type="ECO:0000256" key="6">
    <source>
        <dbReference type="PIRSR" id="PIRSR600760-2"/>
    </source>
</evidence>
<evidence type="ECO:0000256" key="1">
    <source>
        <dbReference type="ARBA" id="ARBA00001946"/>
    </source>
</evidence>
<keyword evidence="8" id="KW-1185">Reference proteome</keyword>
<dbReference type="AlphaFoldDB" id="A0AAE1S0C3"/>
<comment type="caution">
    <text evidence="7">The sequence shown here is derived from an EMBL/GenBank/DDBJ whole genome shotgun (WGS) entry which is preliminary data.</text>
</comment>
<comment type="similarity">
    <text evidence="2">Belongs to the inositol monophosphatase superfamily.</text>
</comment>
<evidence type="ECO:0000256" key="4">
    <source>
        <dbReference type="ARBA" id="ARBA00022801"/>
    </source>
</evidence>
<feature type="binding site" evidence="6">
    <location>
        <position position="221"/>
    </location>
    <ligand>
        <name>Mg(2+)</name>
        <dbReference type="ChEBI" id="CHEBI:18420"/>
        <label>1</label>
        <note>catalytic</note>
    </ligand>
</feature>
<gene>
    <name evidence="7" type="ORF">RND71_019987</name>
</gene>
<dbReference type="Gene3D" id="3.40.190.80">
    <property type="match status" value="1"/>
</dbReference>
<feature type="binding site" evidence="6">
    <location>
        <position position="402"/>
    </location>
    <ligand>
        <name>Mg(2+)</name>
        <dbReference type="ChEBI" id="CHEBI:18420"/>
        <label>1</label>
        <note>catalytic</note>
    </ligand>
</feature>
<organism evidence="7 8">
    <name type="scientific">Anisodus tanguticus</name>
    <dbReference type="NCBI Taxonomy" id="243964"/>
    <lineage>
        <taxon>Eukaryota</taxon>
        <taxon>Viridiplantae</taxon>
        <taxon>Streptophyta</taxon>
        <taxon>Embryophyta</taxon>
        <taxon>Tracheophyta</taxon>
        <taxon>Spermatophyta</taxon>
        <taxon>Magnoliopsida</taxon>
        <taxon>eudicotyledons</taxon>
        <taxon>Gunneridae</taxon>
        <taxon>Pentapetalae</taxon>
        <taxon>asterids</taxon>
        <taxon>lamiids</taxon>
        <taxon>Solanales</taxon>
        <taxon>Solanaceae</taxon>
        <taxon>Solanoideae</taxon>
        <taxon>Hyoscyameae</taxon>
        <taxon>Anisodus</taxon>
    </lineage>
</organism>
<dbReference type="GO" id="GO:0000103">
    <property type="term" value="P:sulfate assimilation"/>
    <property type="evidence" value="ECO:0007669"/>
    <property type="project" value="TreeGrafter"/>
</dbReference>
<dbReference type="EMBL" id="JAVYJV010000010">
    <property type="protein sequence ID" value="KAK4361035.1"/>
    <property type="molecule type" value="Genomic_DNA"/>
</dbReference>
<feature type="binding site" evidence="6">
    <location>
        <position position="224"/>
    </location>
    <ligand>
        <name>Mg(2+)</name>
        <dbReference type="ChEBI" id="CHEBI:18420"/>
        <label>1</label>
        <note>catalytic</note>
    </ligand>
</feature>
<keyword evidence="5 6" id="KW-0460">Magnesium</keyword>
<dbReference type="GO" id="GO:0008441">
    <property type="term" value="F:3'(2'),5'-bisphosphate nucleotidase activity"/>
    <property type="evidence" value="ECO:0007669"/>
    <property type="project" value="TreeGrafter"/>
</dbReference>
<name>A0AAE1S0C3_9SOLA</name>
<evidence type="ECO:0000256" key="2">
    <source>
        <dbReference type="ARBA" id="ARBA00009759"/>
    </source>
</evidence>
<dbReference type="GO" id="GO:0046872">
    <property type="term" value="F:metal ion binding"/>
    <property type="evidence" value="ECO:0007669"/>
    <property type="project" value="UniProtKB-KW"/>
</dbReference>
<evidence type="ECO:0000313" key="7">
    <source>
        <dbReference type="EMBL" id="KAK4361035.1"/>
    </source>
</evidence>
<accession>A0AAE1S0C3</accession>
<dbReference type="Pfam" id="PF00459">
    <property type="entry name" value="Inositol_P"/>
    <property type="match status" value="1"/>
</dbReference>
<protein>
    <recommendedName>
        <fullName evidence="9">PAP-specific phosphatase, mitochondrial</fullName>
    </recommendedName>
</protein>
<dbReference type="SUPFAM" id="SSF56655">
    <property type="entry name" value="Carbohydrate phosphatase"/>
    <property type="match status" value="2"/>
</dbReference>
<proteinExistence type="inferred from homology"/>
<evidence type="ECO:0000313" key="8">
    <source>
        <dbReference type="Proteomes" id="UP001291623"/>
    </source>
</evidence>
<dbReference type="InterPro" id="IPR000760">
    <property type="entry name" value="Inositol_monophosphatase-like"/>
</dbReference>
<reference evidence="7" key="1">
    <citation type="submission" date="2023-12" db="EMBL/GenBank/DDBJ databases">
        <title>Genome assembly of Anisodus tanguticus.</title>
        <authorList>
            <person name="Wang Y.-J."/>
        </authorList>
    </citation>
    <scope>NUCLEOTIDE SEQUENCE</scope>
    <source>
        <strain evidence="7">KB-2021</strain>
        <tissue evidence="7">Leaf</tissue>
    </source>
</reference>
<keyword evidence="4" id="KW-0378">Hydrolase</keyword>
<dbReference type="Gene3D" id="3.30.540.10">
    <property type="entry name" value="Fructose-1,6-Bisphosphatase, subunit A, domain 1"/>
    <property type="match status" value="2"/>
</dbReference>
<keyword evidence="3 6" id="KW-0479">Metal-binding</keyword>
<dbReference type="InterPro" id="IPR020583">
    <property type="entry name" value="Inositol_monoP_metal-BS"/>
</dbReference>
<dbReference type="CDD" id="cd01517">
    <property type="entry name" value="PAP_phosphatase"/>
    <property type="match status" value="1"/>
</dbReference>
<dbReference type="PANTHER" id="PTHR43200:SF4">
    <property type="entry name" value="PAP-SPECIFIC PHOSPHATASE, MITOCHONDRIAL-RELATED"/>
    <property type="match status" value="1"/>
</dbReference>
<comment type="cofactor">
    <cofactor evidence="1 6">
        <name>Mg(2+)</name>
        <dbReference type="ChEBI" id="CHEBI:18420"/>
    </cofactor>
</comment>
<dbReference type="PANTHER" id="PTHR43200">
    <property type="entry name" value="PHOSPHATASE"/>
    <property type="match status" value="1"/>
</dbReference>
<evidence type="ECO:0000256" key="5">
    <source>
        <dbReference type="ARBA" id="ARBA00022842"/>
    </source>
</evidence>
<dbReference type="PROSITE" id="PS00629">
    <property type="entry name" value="IMP_1"/>
    <property type="match status" value="1"/>
</dbReference>
<feature type="binding site" evidence="6">
    <location>
        <position position="162"/>
    </location>
    <ligand>
        <name>Mg(2+)</name>
        <dbReference type="ChEBI" id="CHEBI:18420"/>
        <label>1</label>
        <note>catalytic</note>
    </ligand>
</feature>
<dbReference type="Proteomes" id="UP001291623">
    <property type="component" value="Unassembled WGS sequence"/>
</dbReference>
<sequence>MDLLRCSSSRFPAAHPQHPFHTPLRRHFIAVRSSLSLPFTEQKAKYYRELEAAVDVVERACRLCVDVKSSLFSDEDRILEKNDQTPVTIADFGVQALVSMDEGGRGTIISKISFLTFLQLISLHDMHFSCYMKIAELFLLLDHFLILIEMNRLFPSIPLVAEEDSSFLRSTNLAGSVVDVVVNKATFRDEVTEGSVLKAIDRGGKDACTFGPNPATYWVLDPIDGTRGFVRGVEALYVVALALVVEGQIVLGVMGCPNWDEDYFVNCVTGVQETGNNFSRSGMIMVSHVGCGTWKQRLSDMLTIELPQSWTRCSVDGCQVLKEARFCTPESQKWESFPLSSSFNAKTNSEEIGKGDILLVPACCGSLCKYMMVASGRASVFLLRATTRKVMKKISGYAPAWDHAVGIICVHEAGGKVTDWEGSSIDFAADQVARRTIFPSGGFLVTNHSLHNEILGLISSNSSIN</sequence>